<keyword evidence="5" id="KW-1185">Reference proteome</keyword>
<accession>A0ABV8U4I8</accession>
<organism evidence="4 5">
    <name type="scientific">Salininema proteolyticum</name>
    <dbReference type="NCBI Taxonomy" id="1607685"/>
    <lineage>
        <taxon>Bacteria</taxon>
        <taxon>Bacillati</taxon>
        <taxon>Actinomycetota</taxon>
        <taxon>Actinomycetes</taxon>
        <taxon>Glycomycetales</taxon>
        <taxon>Glycomycetaceae</taxon>
        <taxon>Salininema</taxon>
    </lineage>
</organism>
<protein>
    <submittedName>
        <fullName evidence="4">HtaA domain-containing protein</fullName>
    </submittedName>
</protein>
<dbReference type="InterPro" id="IPR007331">
    <property type="entry name" value="Htaa"/>
</dbReference>
<feature type="transmembrane region" description="Helical" evidence="2">
    <location>
        <begin position="420"/>
        <end position="440"/>
    </location>
</feature>
<dbReference type="Pfam" id="PF04213">
    <property type="entry name" value="HtaA"/>
    <property type="match status" value="2"/>
</dbReference>
<feature type="compositionally biased region" description="Low complexity" evidence="1">
    <location>
        <begin position="219"/>
        <end position="230"/>
    </location>
</feature>
<comment type="caution">
    <text evidence="4">The sequence shown here is derived from an EMBL/GenBank/DDBJ whole genome shotgun (WGS) entry which is preliminary data.</text>
</comment>
<dbReference type="EMBL" id="JBHSDK010000061">
    <property type="protein sequence ID" value="MFC4338055.1"/>
    <property type="molecule type" value="Genomic_DNA"/>
</dbReference>
<keyword evidence="2" id="KW-0472">Membrane</keyword>
<feature type="compositionally biased region" description="Gly residues" evidence="1">
    <location>
        <begin position="472"/>
        <end position="482"/>
    </location>
</feature>
<evidence type="ECO:0000313" key="4">
    <source>
        <dbReference type="EMBL" id="MFC4338055.1"/>
    </source>
</evidence>
<gene>
    <name evidence="4" type="ORF">ACFPET_22950</name>
</gene>
<feature type="region of interest" description="Disordered" evidence="1">
    <location>
        <begin position="216"/>
        <end position="235"/>
    </location>
</feature>
<keyword evidence="2" id="KW-1133">Transmembrane helix</keyword>
<reference evidence="5" key="1">
    <citation type="journal article" date="2019" name="Int. J. Syst. Evol. Microbiol.">
        <title>The Global Catalogue of Microorganisms (GCM) 10K type strain sequencing project: providing services to taxonomists for standard genome sequencing and annotation.</title>
        <authorList>
            <consortium name="The Broad Institute Genomics Platform"/>
            <consortium name="The Broad Institute Genome Sequencing Center for Infectious Disease"/>
            <person name="Wu L."/>
            <person name="Ma J."/>
        </authorList>
    </citation>
    <scope>NUCLEOTIDE SEQUENCE [LARGE SCALE GENOMIC DNA]</scope>
    <source>
        <strain evidence="5">IBRC-M 10908</strain>
    </source>
</reference>
<keyword evidence="2" id="KW-0812">Transmembrane</keyword>
<dbReference type="Proteomes" id="UP001595823">
    <property type="component" value="Unassembled WGS sequence"/>
</dbReference>
<feature type="region of interest" description="Disordered" evidence="1">
    <location>
        <begin position="446"/>
        <end position="492"/>
    </location>
</feature>
<evidence type="ECO:0000259" key="3">
    <source>
        <dbReference type="Pfam" id="PF04213"/>
    </source>
</evidence>
<name>A0ABV8U4I8_9ACTN</name>
<dbReference type="RefSeq" id="WP_380625700.1">
    <property type="nucleotide sequence ID" value="NZ_JBHSDK010000061.1"/>
</dbReference>
<proteinExistence type="predicted"/>
<evidence type="ECO:0000256" key="2">
    <source>
        <dbReference type="SAM" id="Phobius"/>
    </source>
</evidence>
<feature type="domain" description="Htaa" evidence="3">
    <location>
        <begin position="67"/>
        <end position="216"/>
    </location>
</feature>
<evidence type="ECO:0000256" key="1">
    <source>
        <dbReference type="SAM" id="MobiDB-lite"/>
    </source>
</evidence>
<evidence type="ECO:0000313" key="5">
    <source>
        <dbReference type="Proteomes" id="UP001595823"/>
    </source>
</evidence>
<sequence length="492" mass="50644">MRMPVRQVNPHEAHQYAPSSAPRPTRWTPVRFARIHRLLRAVAALLPALAVLALPSVPAHAADWDAGRLLWGVKASFTSYVSGPIAQGEIALSDGASREGDRFQFPLRESSESGGTTTLAYQGTVRFTGHDGRLDLALSDPAVAVSPDGARLIAAVSSSGEDFGRVAVADLSGVEPSALEDDSPVLDGLSASLTAEGSEAFAGYYEAGEVLDPVDATAESSGRESSGPGEDLAPGEVRGAVLDWGVRRSWREYVSGDIAEGGWTVSDGALDGGDRFRFTDGEGTLDDGTGTVSFHGSVHFSGEDVYLRISDPVVSIEAGEGLLSARVVGNGLDETVALAAFSADFAETDGLTTLDRAEARLSDNAAAVFGNFYQPGDPLDPVTIAYATEAEATIPALPNPGSGDEAKAAPSDGGQDATSWWPYAAGATALLLATAAFLLIRRRTGARNDGGDNSPASANASVGDDSPAAEGPGSGSDSGTGPGPDRDRKSAT</sequence>
<feature type="region of interest" description="Disordered" evidence="1">
    <location>
        <begin position="1"/>
        <end position="23"/>
    </location>
</feature>
<feature type="region of interest" description="Disordered" evidence="1">
    <location>
        <begin position="395"/>
        <end position="415"/>
    </location>
</feature>
<feature type="domain" description="Htaa" evidence="3">
    <location>
        <begin position="241"/>
        <end position="384"/>
    </location>
</feature>